<proteinExistence type="predicted"/>
<dbReference type="EMBL" id="JARBDR010000214">
    <property type="protein sequence ID" value="KAJ8318885.1"/>
    <property type="molecule type" value="Genomic_DNA"/>
</dbReference>
<keyword evidence="2" id="KW-0472">Membrane</keyword>
<feature type="transmembrane region" description="Helical" evidence="2">
    <location>
        <begin position="86"/>
        <end position="104"/>
    </location>
</feature>
<evidence type="ECO:0000313" key="3">
    <source>
        <dbReference type="EMBL" id="KAJ8318885.1"/>
    </source>
</evidence>
<comment type="caution">
    <text evidence="3">The sequence shown here is derived from an EMBL/GenBank/DDBJ whole genome shotgun (WGS) entry which is preliminary data.</text>
</comment>
<sequence>MRLCGDAPARLKFGLVLMIAGLCVFIGGFASINWMVSETVREKTDLTVGLFNIKNCSDSDACLETSVDNSVYATDIFKAVKYMECILLVLFTVITAFYAVYVCAPKARSRCFAITIIACTFALIRSITCIRSLDQPFLNVDTFFFTLWVDPVVLALVAATLIMKDVRANDSYYTKHIAPSPAPNRVNLAETSFNVLPSPEIKKKKIPDTHGMPPSPMFVGGAKRWPKYPTTPSPPDTPSTITKFMYEEKLKSKTYRSPPPSYHSTSSRRYGTPKAVTRYDSKAR</sequence>
<protein>
    <submittedName>
        <fullName evidence="3">Uncharacterized protein</fullName>
    </submittedName>
</protein>
<feature type="transmembrane region" description="Helical" evidence="2">
    <location>
        <begin position="12"/>
        <end position="36"/>
    </location>
</feature>
<keyword evidence="4" id="KW-1185">Reference proteome</keyword>
<dbReference type="Proteomes" id="UP001217089">
    <property type="component" value="Unassembled WGS sequence"/>
</dbReference>
<feature type="transmembrane region" description="Helical" evidence="2">
    <location>
        <begin position="111"/>
        <end position="133"/>
    </location>
</feature>
<name>A0ABQ9FT51_TEGGR</name>
<keyword evidence="2" id="KW-0812">Transmembrane</keyword>
<feature type="transmembrane region" description="Helical" evidence="2">
    <location>
        <begin position="145"/>
        <end position="163"/>
    </location>
</feature>
<reference evidence="3 4" key="1">
    <citation type="submission" date="2022-12" db="EMBL/GenBank/DDBJ databases">
        <title>Chromosome-level genome of Tegillarca granosa.</title>
        <authorList>
            <person name="Kim J."/>
        </authorList>
    </citation>
    <scope>NUCLEOTIDE SEQUENCE [LARGE SCALE GENOMIC DNA]</scope>
    <source>
        <strain evidence="3">Teg-2019</strain>
        <tissue evidence="3">Adductor muscle</tissue>
    </source>
</reference>
<accession>A0ABQ9FT51</accession>
<organism evidence="3 4">
    <name type="scientific">Tegillarca granosa</name>
    <name type="common">Malaysian cockle</name>
    <name type="synonym">Anadara granosa</name>
    <dbReference type="NCBI Taxonomy" id="220873"/>
    <lineage>
        <taxon>Eukaryota</taxon>
        <taxon>Metazoa</taxon>
        <taxon>Spiralia</taxon>
        <taxon>Lophotrochozoa</taxon>
        <taxon>Mollusca</taxon>
        <taxon>Bivalvia</taxon>
        <taxon>Autobranchia</taxon>
        <taxon>Pteriomorphia</taxon>
        <taxon>Arcoida</taxon>
        <taxon>Arcoidea</taxon>
        <taxon>Arcidae</taxon>
        <taxon>Tegillarca</taxon>
    </lineage>
</organism>
<gene>
    <name evidence="3" type="ORF">KUTeg_003976</name>
</gene>
<evidence type="ECO:0000313" key="4">
    <source>
        <dbReference type="Proteomes" id="UP001217089"/>
    </source>
</evidence>
<evidence type="ECO:0000256" key="1">
    <source>
        <dbReference type="SAM" id="MobiDB-lite"/>
    </source>
</evidence>
<evidence type="ECO:0000256" key="2">
    <source>
        <dbReference type="SAM" id="Phobius"/>
    </source>
</evidence>
<keyword evidence="2" id="KW-1133">Transmembrane helix</keyword>
<feature type="region of interest" description="Disordered" evidence="1">
    <location>
        <begin position="250"/>
        <end position="284"/>
    </location>
</feature>